<comment type="similarity">
    <text evidence="2">Belongs to the GST superfamily. Mu family.</text>
</comment>
<gene>
    <name evidence="8" type="ORF">SteCoe_31482</name>
</gene>
<feature type="domain" description="GST C-terminal" evidence="7">
    <location>
        <begin position="94"/>
        <end position="213"/>
    </location>
</feature>
<comment type="catalytic activity">
    <reaction evidence="5">
        <text>RX + glutathione = an S-substituted glutathione + a halide anion + H(+)</text>
        <dbReference type="Rhea" id="RHEA:16437"/>
        <dbReference type="ChEBI" id="CHEBI:15378"/>
        <dbReference type="ChEBI" id="CHEBI:16042"/>
        <dbReference type="ChEBI" id="CHEBI:17792"/>
        <dbReference type="ChEBI" id="CHEBI:57925"/>
        <dbReference type="ChEBI" id="CHEBI:90779"/>
        <dbReference type="EC" id="2.5.1.18"/>
    </reaction>
</comment>
<evidence type="ECO:0000259" key="6">
    <source>
        <dbReference type="PROSITE" id="PS50404"/>
    </source>
</evidence>
<evidence type="ECO:0000313" key="9">
    <source>
        <dbReference type="Proteomes" id="UP000187209"/>
    </source>
</evidence>
<dbReference type="InterPro" id="IPR036282">
    <property type="entry name" value="Glutathione-S-Trfase_C_sf"/>
</dbReference>
<evidence type="ECO:0000256" key="2">
    <source>
        <dbReference type="ARBA" id="ARBA00005861"/>
    </source>
</evidence>
<evidence type="ECO:0000256" key="5">
    <source>
        <dbReference type="ARBA" id="ARBA00047960"/>
    </source>
</evidence>
<evidence type="ECO:0000256" key="4">
    <source>
        <dbReference type="ARBA" id="ARBA00022679"/>
    </source>
</evidence>
<evidence type="ECO:0000256" key="3">
    <source>
        <dbReference type="ARBA" id="ARBA00012452"/>
    </source>
</evidence>
<dbReference type="PRINTS" id="PR01267">
    <property type="entry name" value="GSTRNSFRASEM"/>
</dbReference>
<accession>A0A1R2B1B5</accession>
<dbReference type="Pfam" id="PF02798">
    <property type="entry name" value="GST_N"/>
    <property type="match status" value="1"/>
</dbReference>
<name>A0A1R2B1B5_9CILI</name>
<dbReference type="SFLD" id="SFLDS00019">
    <property type="entry name" value="Glutathione_Transferase_(cytos"/>
    <property type="match status" value="1"/>
</dbReference>
<dbReference type="GO" id="GO:0004364">
    <property type="term" value="F:glutathione transferase activity"/>
    <property type="evidence" value="ECO:0007669"/>
    <property type="project" value="UniProtKB-EC"/>
</dbReference>
<protein>
    <recommendedName>
        <fullName evidence="3">glutathione transferase</fullName>
        <ecNumber evidence="3">2.5.1.18</ecNumber>
    </recommendedName>
</protein>
<dbReference type="Gene3D" id="3.40.30.10">
    <property type="entry name" value="Glutaredoxin"/>
    <property type="match status" value="1"/>
</dbReference>
<dbReference type="PROSITE" id="PS50405">
    <property type="entry name" value="GST_CTER"/>
    <property type="match status" value="1"/>
</dbReference>
<dbReference type="SUPFAM" id="SSF52833">
    <property type="entry name" value="Thioredoxin-like"/>
    <property type="match status" value="1"/>
</dbReference>
<sequence length="216" mass="24726">MEAKPILGYWHIRGLSEAIRYMLKHIGVDFEDRTYTQGPAPDYDRSAWTDAKDSLGMSFPNLPYFMDGDFKISETMAIAQYIALKYKPEFVGTTLQEKGLVQQLGGVVLDIKNYMSHSCYSPDFNKDRVVQDVKEELPKVVAFLGEKMFLIGDQITWPDFFLFETLEMLEAFQSGSVAEVSTKLVEYRNRIAALSGVAERIAEPRLQWNNTQAKWL</sequence>
<dbReference type="CDD" id="cd03075">
    <property type="entry name" value="GST_N_Mu"/>
    <property type="match status" value="1"/>
</dbReference>
<evidence type="ECO:0000256" key="1">
    <source>
        <dbReference type="ARBA" id="ARBA00003701"/>
    </source>
</evidence>
<dbReference type="GO" id="GO:0042802">
    <property type="term" value="F:identical protein binding"/>
    <property type="evidence" value="ECO:0007669"/>
    <property type="project" value="UniProtKB-ARBA"/>
</dbReference>
<feature type="domain" description="GST N-terminal" evidence="6">
    <location>
        <begin position="3"/>
        <end position="90"/>
    </location>
</feature>
<dbReference type="OrthoDB" id="410118at2759"/>
<comment type="function">
    <text evidence="1">Conjugation of reduced glutathione to a wide number of exogenous and endogenous hydrophobic electrophiles.</text>
</comment>
<proteinExistence type="inferred from homology"/>
<dbReference type="InterPro" id="IPR010987">
    <property type="entry name" value="Glutathione-S-Trfase_C-like"/>
</dbReference>
<evidence type="ECO:0000259" key="7">
    <source>
        <dbReference type="PROSITE" id="PS50405"/>
    </source>
</evidence>
<dbReference type="InterPro" id="IPR050213">
    <property type="entry name" value="GST_superfamily"/>
</dbReference>
<organism evidence="8 9">
    <name type="scientific">Stentor coeruleus</name>
    <dbReference type="NCBI Taxonomy" id="5963"/>
    <lineage>
        <taxon>Eukaryota</taxon>
        <taxon>Sar</taxon>
        <taxon>Alveolata</taxon>
        <taxon>Ciliophora</taxon>
        <taxon>Postciliodesmatophora</taxon>
        <taxon>Heterotrichea</taxon>
        <taxon>Heterotrichida</taxon>
        <taxon>Stentoridae</taxon>
        <taxon>Stentor</taxon>
    </lineage>
</organism>
<dbReference type="AlphaFoldDB" id="A0A1R2B1B5"/>
<dbReference type="EMBL" id="MPUH01001079">
    <property type="protein sequence ID" value="OMJ70527.1"/>
    <property type="molecule type" value="Genomic_DNA"/>
</dbReference>
<evidence type="ECO:0000313" key="8">
    <source>
        <dbReference type="EMBL" id="OMJ70527.1"/>
    </source>
</evidence>
<dbReference type="PROSITE" id="PS50404">
    <property type="entry name" value="GST_NTER"/>
    <property type="match status" value="1"/>
</dbReference>
<dbReference type="Gene3D" id="1.20.1050.10">
    <property type="match status" value="1"/>
</dbReference>
<reference evidence="8 9" key="1">
    <citation type="submission" date="2016-11" db="EMBL/GenBank/DDBJ databases">
        <title>The macronuclear genome of Stentor coeruleus: a giant cell with tiny introns.</title>
        <authorList>
            <person name="Slabodnick M."/>
            <person name="Ruby J.G."/>
            <person name="Reiff S.B."/>
            <person name="Swart E.C."/>
            <person name="Gosai S."/>
            <person name="Prabakaran S."/>
            <person name="Witkowska E."/>
            <person name="Larue G.E."/>
            <person name="Fisher S."/>
            <person name="Freeman R.M."/>
            <person name="Gunawardena J."/>
            <person name="Chu W."/>
            <person name="Stover N.A."/>
            <person name="Gregory B.D."/>
            <person name="Nowacki M."/>
            <person name="Derisi J."/>
            <person name="Roy S.W."/>
            <person name="Marshall W.F."/>
            <person name="Sood P."/>
        </authorList>
    </citation>
    <scope>NUCLEOTIDE SEQUENCE [LARGE SCALE GENOMIC DNA]</scope>
    <source>
        <strain evidence="8">WM001</strain>
    </source>
</reference>
<dbReference type="EC" id="2.5.1.18" evidence="3"/>
<dbReference type="GO" id="GO:0006749">
    <property type="term" value="P:glutathione metabolic process"/>
    <property type="evidence" value="ECO:0007669"/>
    <property type="project" value="TreeGrafter"/>
</dbReference>
<dbReference type="PANTHER" id="PTHR11571:SF222">
    <property type="entry name" value="GLUTATHIONE TRANSFERASE"/>
    <property type="match status" value="1"/>
</dbReference>
<dbReference type="SUPFAM" id="SSF47616">
    <property type="entry name" value="GST C-terminal domain-like"/>
    <property type="match status" value="1"/>
</dbReference>
<dbReference type="InterPro" id="IPR040079">
    <property type="entry name" value="Glutathione_S-Trfase"/>
</dbReference>
<dbReference type="InterPro" id="IPR003081">
    <property type="entry name" value="GST_mu"/>
</dbReference>
<dbReference type="Proteomes" id="UP000187209">
    <property type="component" value="Unassembled WGS sequence"/>
</dbReference>
<dbReference type="InterPro" id="IPR004045">
    <property type="entry name" value="Glutathione_S-Trfase_N"/>
</dbReference>
<dbReference type="PANTHER" id="PTHR11571">
    <property type="entry name" value="GLUTATHIONE S-TRANSFERASE"/>
    <property type="match status" value="1"/>
</dbReference>
<comment type="caution">
    <text evidence="8">The sequence shown here is derived from an EMBL/GenBank/DDBJ whole genome shotgun (WGS) entry which is preliminary data.</text>
</comment>
<dbReference type="InterPro" id="IPR036249">
    <property type="entry name" value="Thioredoxin-like_sf"/>
</dbReference>
<dbReference type="Pfam" id="PF14497">
    <property type="entry name" value="GST_C_3"/>
    <property type="match status" value="1"/>
</dbReference>
<keyword evidence="4" id="KW-0808">Transferase</keyword>
<dbReference type="InterPro" id="IPR004046">
    <property type="entry name" value="GST_C"/>
</dbReference>
<keyword evidence="9" id="KW-1185">Reference proteome</keyword>